<dbReference type="InterPro" id="IPR028045">
    <property type="entry name" value="HROB"/>
</dbReference>
<dbReference type="OrthoDB" id="21443at2759"/>
<organism evidence="2 3">
    <name type="scientific">Bombyx mandarina</name>
    <name type="common">Wild silk moth</name>
    <name type="synonym">Wild silkworm</name>
    <dbReference type="NCBI Taxonomy" id="7092"/>
    <lineage>
        <taxon>Eukaryota</taxon>
        <taxon>Metazoa</taxon>
        <taxon>Ecdysozoa</taxon>
        <taxon>Arthropoda</taxon>
        <taxon>Hexapoda</taxon>
        <taxon>Insecta</taxon>
        <taxon>Pterygota</taxon>
        <taxon>Neoptera</taxon>
        <taxon>Endopterygota</taxon>
        <taxon>Lepidoptera</taxon>
        <taxon>Glossata</taxon>
        <taxon>Ditrysia</taxon>
        <taxon>Bombycoidea</taxon>
        <taxon>Bombycidae</taxon>
        <taxon>Bombycinae</taxon>
        <taxon>Bombyx</taxon>
    </lineage>
</organism>
<keyword evidence="2" id="KW-1185">Reference proteome</keyword>
<proteinExistence type="predicted"/>
<evidence type="ECO:0000259" key="1">
    <source>
        <dbReference type="Pfam" id="PF15072"/>
    </source>
</evidence>
<gene>
    <name evidence="3" type="primary">LOC114251852</name>
</gene>
<protein>
    <submittedName>
        <fullName evidence="3">Uncharacterized protein LOC114251852 isoform X1</fullName>
    </submittedName>
</protein>
<evidence type="ECO:0000313" key="3">
    <source>
        <dbReference type="RefSeq" id="XP_028042048.1"/>
    </source>
</evidence>
<dbReference type="RefSeq" id="XP_028042048.1">
    <property type="nucleotide sequence ID" value="XM_028186247.1"/>
</dbReference>
<sequence>MFESDDFDEVLSQFDIPETIPQKKAQMNVEEQAENCILNKNFKSPPKKRLCKLTESDNTKSISQQHTCNASTVSTNEAFSKHSKRKIIKSHFDQSRKRKFPGPAGLLSKTLEETKNESICHLELLSQDIDFTQNNLRRDLFDSPLWKRLNDDQMKCNLNNIDTINVIKQQAHTGNLRRGKAQVVAAFIEGVDRSVTDPLIILRDRTGSIKCTLHRDAWSTFSPYIVSEYCILVLHQPTVLTTGSAFKKHYLNITLSNINAVYSSVILKDNSQNLPDGYSIVYNEDFTVIKSVQKQNGLSFDSCTDSKNDLEFLDDLDTIFSDELF</sequence>
<dbReference type="InterPro" id="IPR058570">
    <property type="entry name" value="HROB_OB"/>
</dbReference>
<evidence type="ECO:0000313" key="2">
    <source>
        <dbReference type="Proteomes" id="UP000504629"/>
    </source>
</evidence>
<dbReference type="AlphaFoldDB" id="A0A6J2KKG8"/>
<dbReference type="KEGG" id="bman:114251852"/>
<dbReference type="Proteomes" id="UP000504629">
    <property type="component" value="Unplaced"/>
</dbReference>
<dbReference type="GO" id="GO:0000725">
    <property type="term" value="P:recombinational repair"/>
    <property type="evidence" value="ECO:0007669"/>
    <property type="project" value="InterPro"/>
</dbReference>
<dbReference type="PANTHER" id="PTHR14523:SF1">
    <property type="entry name" value="HOMOLOGOUS RECOMBINATION OB-FOLD PROTEIN"/>
    <property type="match status" value="1"/>
</dbReference>
<accession>A0A6J2KKG8</accession>
<name>A0A6J2KKG8_BOMMA</name>
<feature type="domain" description="Homologous recombination OB-fold protein OB-fold" evidence="1">
    <location>
        <begin position="180"/>
        <end position="264"/>
    </location>
</feature>
<dbReference type="PANTHER" id="PTHR14523">
    <property type="entry name" value="UNCHARACTERIZED PROTEIN C17ORF53 HOMOLOG"/>
    <property type="match status" value="1"/>
</dbReference>
<dbReference type="Pfam" id="PF15072">
    <property type="entry name" value="HROB"/>
    <property type="match status" value="1"/>
</dbReference>
<reference evidence="3" key="1">
    <citation type="submission" date="2025-08" db="UniProtKB">
        <authorList>
            <consortium name="RefSeq"/>
        </authorList>
    </citation>
    <scope>IDENTIFICATION</scope>
    <source>
        <tissue evidence="3">Silk gland</tissue>
    </source>
</reference>
<dbReference type="GeneID" id="114251852"/>